<feature type="domain" description="HTH gntR-type" evidence="7">
    <location>
        <begin position="59"/>
        <end position="127"/>
    </location>
</feature>
<feature type="compositionally biased region" description="Low complexity" evidence="6">
    <location>
        <begin position="28"/>
        <end position="39"/>
    </location>
</feature>
<dbReference type="Gene3D" id="1.10.10.10">
    <property type="entry name" value="Winged helix-like DNA-binding domain superfamily/Winged helix DNA-binding domain"/>
    <property type="match status" value="1"/>
</dbReference>
<dbReference type="InterPro" id="IPR036390">
    <property type="entry name" value="WH_DNA-bd_sf"/>
</dbReference>
<dbReference type="SUPFAM" id="SSF53383">
    <property type="entry name" value="PLP-dependent transferases"/>
    <property type="match status" value="1"/>
</dbReference>
<gene>
    <name evidence="8" type="ORF">GCM10009809_38550</name>
</gene>
<dbReference type="Pfam" id="PF00392">
    <property type="entry name" value="GntR"/>
    <property type="match status" value="1"/>
</dbReference>
<dbReference type="PANTHER" id="PTHR46577:SF1">
    <property type="entry name" value="HTH-TYPE TRANSCRIPTIONAL REGULATORY PROTEIN GABR"/>
    <property type="match status" value="1"/>
</dbReference>
<dbReference type="GO" id="GO:0008483">
    <property type="term" value="F:transaminase activity"/>
    <property type="evidence" value="ECO:0007669"/>
    <property type="project" value="UniProtKB-KW"/>
</dbReference>
<protein>
    <submittedName>
        <fullName evidence="8">PLP-dependent aminotransferase family protein</fullName>
    </submittedName>
</protein>
<dbReference type="CDD" id="cd07377">
    <property type="entry name" value="WHTH_GntR"/>
    <property type="match status" value="1"/>
</dbReference>
<dbReference type="SMART" id="SM00345">
    <property type="entry name" value="HTH_GNTR"/>
    <property type="match status" value="1"/>
</dbReference>
<dbReference type="SUPFAM" id="SSF46785">
    <property type="entry name" value="Winged helix' DNA-binding domain"/>
    <property type="match status" value="1"/>
</dbReference>
<evidence type="ECO:0000313" key="8">
    <source>
        <dbReference type="EMBL" id="GAA1739389.1"/>
    </source>
</evidence>
<keyword evidence="9" id="KW-1185">Reference proteome</keyword>
<evidence type="ECO:0000256" key="3">
    <source>
        <dbReference type="ARBA" id="ARBA00023015"/>
    </source>
</evidence>
<feature type="region of interest" description="Disordered" evidence="6">
    <location>
        <begin position="17"/>
        <end position="39"/>
    </location>
</feature>
<name>A0ABP4VX38_9MICO</name>
<dbReference type="CDD" id="cd00609">
    <property type="entry name" value="AAT_like"/>
    <property type="match status" value="1"/>
</dbReference>
<evidence type="ECO:0000259" key="7">
    <source>
        <dbReference type="PROSITE" id="PS50949"/>
    </source>
</evidence>
<dbReference type="Pfam" id="PF00155">
    <property type="entry name" value="Aminotran_1_2"/>
    <property type="match status" value="1"/>
</dbReference>
<feature type="region of interest" description="Disordered" evidence="6">
    <location>
        <begin position="130"/>
        <end position="172"/>
    </location>
</feature>
<dbReference type="InterPro" id="IPR000524">
    <property type="entry name" value="Tscrpt_reg_HTH_GntR"/>
</dbReference>
<keyword evidence="2" id="KW-0663">Pyridoxal phosphate</keyword>
<evidence type="ECO:0000256" key="6">
    <source>
        <dbReference type="SAM" id="MobiDB-lite"/>
    </source>
</evidence>
<dbReference type="PANTHER" id="PTHR46577">
    <property type="entry name" value="HTH-TYPE TRANSCRIPTIONAL REGULATORY PROTEIN GABR"/>
    <property type="match status" value="1"/>
</dbReference>
<feature type="compositionally biased region" description="Low complexity" evidence="6">
    <location>
        <begin position="161"/>
        <end position="172"/>
    </location>
</feature>
<sequence length="525" mass="55046">MIHSQWGDSGTVTVTSLQHASTVRPDPRSATRPTAAPRAVRQVSPAAVARLLGGWRAGGPAYVALADALRAAVLAGTLAPLTRLPSERELAAALGVSRTTTSGAYSRLRDLGFLTSRVGSGTVTTLPRRAAAGLDGAPLRAGDAPAADPRARRPDGRGARRPGMPDAPGGAAIDLAQATPSATPALHDAYARALEDLPGYLGTGGYAHFGITPLREAIAARYTARGVPTTADQILVTTGAQQAIALLAQTFVGPRETAVVESPTYYHALEPLRHAGGRVVGVPVGDVETLATAVRRTRPRLVYLVPDFHNPTGATLSAEARAAARDVADRYGVPVVGDETLTDLALDPGAEVPEPFAGDGASPHVVTIGSASKSFWGGVRVGWVRADAQVVRRLARVRQSADIATPVLEQLAVVELLARREEILPERLDGLRARRDLLVDLVREAVPDWRVPVPAGGLCLWVDLGRPTAQGLAAAAVAHGLLVTPGPVFTPDGSARDRVRLTFTREPEQLRDAADRLARAWAQVT</sequence>
<dbReference type="InterPro" id="IPR036388">
    <property type="entry name" value="WH-like_DNA-bd_sf"/>
</dbReference>
<organism evidence="8 9">
    <name type="scientific">Isoptericola hypogeus</name>
    <dbReference type="NCBI Taxonomy" id="300179"/>
    <lineage>
        <taxon>Bacteria</taxon>
        <taxon>Bacillati</taxon>
        <taxon>Actinomycetota</taxon>
        <taxon>Actinomycetes</taxon>
        <taxon>Micrococcales</taxon>
        <taxon>Promicromonosporaceae</taxon>
        <taxon>Isoptericola</taxon>
    </lineage>
</organism>
<keyword evidence="5" id="KW-0804">Transcription</keyword>
<dbReference type="InterPro" id="IPR015424">
    <property type="entry name" value="PyrdxlP-dep_Trfase"/>
</dbReference>
<keyword evidence="3" id="KW-0805">Transcription regulation</keyword>
<dbReference type="InterPro" id="IPR051446">
    <property type="entry name" value="HTH_trans_reg/aminotransferase"/>
</dbReference>
<dbReference type="PRINTS" id="PR00035">
    <property type="entry name" value="HTHGNTR"/>
</dbReference>
<feature type="compositionally biased region" description="Basic and acidic residues" evidence="6">
    <location>
        <begin position="149"/>
        <end position="158"/>
    </location>
</feature>
<keyword evidence="4" id="KW-0238">DNA-binding</keyword>
<keyword evidence="8" id="KW-0808">Transferase</keyword>
<feature type="compositionally biased region" description="Low complexity" evidence="6">
    <location>
        <begin position="135"/>
        <end position="148"/>
    </location>
</feature>
<accession>A0ABP4VX38</accession>
<dbReference type="InterPro" id="IPR015421">
    <property type="entry name" value="PyrdxlP-dep_Trfase_major"/>
</dbReference>
<comment type="similarity">
    <text evidence="1">In the C-terminal section; belongs to the class-I pyridoxal-phosphate-dependent aminotransferase family.</text>
</comment>
<keyword evidence="8" id="KW-0032">Aminotransferase</keyword>
<dbReference type="EMBL" id="BAAAPM010000009">
    <property type="protein sequence ID" value="GAA1739389.1"/>
    <property type="molecule type" value="Genomic_DNA"/>
</dbReference>
<comment type="caution">
    <text evidence="8">The sequence shown here is derived from an EMBL/GenBank/DDBJ whole genome shotgun (WGS) entry which is preliminary data.</text>
</comment>
<evidence type="ECO:0000313" key="9">
    <source>
        <dbReference type="Proteomes" id="UP001501138"/>
    </source>
</evidence>
<evidence type="ECO:0000256" key="5">
    <source>
        <dbReference type="ARBA" id="ARBA00023163"/>
    </source>
</evidence>
<proteinExistence type="inferred from homology"/>
<dbReference type="PROSITE" id="PS50949">
    <property type="entry name" value="HTH_GNTR"/>
    <property type="match status" value="1"/>
</dbReference>
<evidence type="ECO:0000256" key="1">
    <source>
        <dbReference type="ARBA" id="ARBA00005384"/>
    </source>
</evidence>
<evidence type="ECO:0000256" key="4">
    <source>
        <dbReference type="ARBA" id="ARBA00023125"/>
    </source>
</evidence>
<dbReference type="InterPro" id="IPR004839">
    <property type="entry name" value="Aminotransferase_I/II_large"/>
</dbReference>
<dbReference type="Proteomes" id="UP001501138">
    <property type="component" value="Unassembled WGS sequence"/>
</dbReference>
<dbReference type="Gene3D" id="3.40.640.10">
    <property type="entry name" value="Type I PLP-dependent aspartate aminotransferase-like (Major domain)"/>
    <property type="match status" value="1"/>
</dbReference>
<evidence type="ECO:0000256" key="2">
    <source>
        <dbReference type="ARBA" id="ARBA00022898"/>
    </source>
</evidence>
<reference evidence="9" key="1">
    <citation type="journal article" date="2019" name="Int. J. Syst. Evol. Microbiol.">
        <title>The Global Catalogue of Microorganisms (GCM) 10K type strain sequencing project: providing services to taxonomists for standard genome sequencing and annotation.</title>
        <authorList>
            <consortium name="The Broad Institute Genomics Platform"/>
            <consortium name="The Broad Institute Genome Sequencing Center for Infectious Disease"/>
            <person name="Wu L."/>
            <person name="Ma J."/>
        </authorList>
    </citation>
    <scope>NUCLEOTIDE SEQUENCE [LARGE SCALE GENOMIC DNA]</scope>
    <source>
        <strain evidence="9">JCM 15589</strain>
    </source>
</reference>